<accession>A0A0G0PX00</accession>
<keyword evidence="1" id="KW-1133">Transmembrane helix</keyword>
<name>A0A0G0PX00_9BACT</name>
<sequence>MEINVKTIRYFLLLVLAFFILVFFYLALAPSGRMSLDYDFMKPSYEIKKITPIDRVEPVNGGSQKIIGNPVYFTLVTPRPFDTAVLELKFKNPAELPIVEAGVLADKKIWRYHTQPLENNLLDELEKNWNVLKKGELSLFQRTKKFDSIENFLENLPDKDSVALFNHNLQKKYLLSNYSKSDQKKTINHSLRGAYQFYTYVKDEALDFSFYLTDLNKNKEADQIEVKVYSDNDIVHSQTMNDDGNKNDNGAKSSQRIMDLKIPEISEGVYKVEILVNDDIVTDKIETSQRKIAFINKLWLSNSLDPNVKIKTNSQAINFQTTNPAKLQNVKINGSDLAINQTYRQYTFSSDKSDSEIILEKDDVIISGDGLFSFDEEELLNPEFKKINSNFHPDNSQINFVLADYTAPEIVDGWKKSVVKLDLKSAYKEKASILGATTKYSFIISVPGLKADDELKDFIEISGIKIDLNGTSLWKKILKIIKGEM</sequence>
<keyword evidence="1" id="KW-0472">Membrane</keyword>
<reference evidence="2 3" key="1">
    <citation type="journal article" date="2015" name="Nature">
        <title>rRNA introns, odd ribosomes, and small enigmatic genomes across a large radiation of phyla.</title>
        <authorList>
            <person name="Brown C.T."/>
            <person name="Hug L.A."/>
            <person name="Thomas B.C."/>
            <person name="Sharon I."/>
            <person name="Castelle C.J."/>
            <person name="Singh A."/>
            <person name="Wilkins M.J."/>
            <person name="Williams K.H."/>
            <person name="Banfield J.F."/>
        </authorList>
    </citation>
    <scope>NUCLEOTIDE SEQUENCE [LARGE SCALE GENOMIC DNA]</scope>
</reference>
<protein>
    <submittedName>
        <fullName evidence="2">Uncharacterized protein</fullName>
    </submittedName>
</protein>
<dbReference type="AlphaFoldDB" id="A0A0G0PX00"/>
<proteinExistence type="predicted"/>
<gene>
    <name evidence="2" type="ORF">UT64_C0026G0006</name>
</gene>
<keyword evidence="1" id="KW-0812">Transmembrane</keyword>
<comment type="caution">
    <text evidence="2">The sequence shown here is derived from an EMBL/GenBank/DDBJ whole genome shotgun (WGS) entry which is preliminary data.</text>
</comment>
<evidence type="ECO:0000256" key="1">
    <source>
        <dbReference type="SAM" id="Phobius"/>
    </source>
</evidence>
<feature type="transmembrane region" description="Helical" evidence="1">
    <location>
        <begin position="7"/>
        <end position="28"/>
    </location>
</feature>
<organism evidence="2 3">
    <name type="scientific">Candidatus Falkowbacteria bacterium GW2011_GWF2_39_8</name>
    <dbReference type="NCBI Taxonomy" id="1618642"/>
    <lineage>
        <taxon>Bacteria</taxon>
        <taxon>Candidatus Falkowiibacteriota</taxon>
    </lineage>
</organism>
<evidence type="ECO:0000313" key="3">
    <source>
        <dbReference type="Proteomes" id="UP000034137"/>
    </source>
</evidence>
<evidence type="ECO:0000313" key="2">
    <source>
        <dbReference type="EMBL" id="KKR32664.1"/>
    </source>
</evidence>
<dbReference type="Proteomes" id="UP000034137">
    <property type="component" value="Unassembled WGS sequence"/>
</dbReference>
<dbReference type="EMBL" id="LBXO01000026">
    <property type="protein sequence ID" value="KKR32664.1"/>
    <property type="molecule type" value="Genomic_DNA"/>
</dbReference>